<dbReference type="Pfam" id="PF22658">
    <property type="entry name" value="YycE-like_N"/>
    <property type="match status" value="1"/>
</dbReference>
<protein>
    <submittedName>
        <fullName evidence="2">Glyoxalase-like domain-containing protein</fullName>
    </submittedName>
    <submittedName>
        <fullName evidence="3">Glyoxalase/Bleomycin resistance protein/Dioxygenase superfamily protein</fullName>
    </submittedName>
</protein>
<evidence type="ECO:0000313" key="3">
    <source>
        <dbReference type="EMBL" id="SFE27491.1"/>
    </source>
</evidence>
<proteinExistence type="predicted"/>
<feature type="domain" description="VOC" evidence="1">
    <location>
        <begin position="15"/>
        <end position="140"/>
    </location>
</feature>
<dbReference type="Pfam" id="PF22659">
    <property type="entry name" value="YycE-like_C"/>
    <property type="match status" value="1"/>
</dbReference>
<dbReference type="SMR" id="A0A1H6DE53"/>
<evidence type="ECO:0000313" key="5">
    <source>
        <dbReference type="Proteomes" id="UP000236729"/>
    </source>
</evidence>
<organism evidence="2 5">
    <name type="scientific">Saccharopolyspora kobensis</name>
    <dbReference type="NCBI Taxonomy" id="146035"/>
    <lineage>
        <taxon>Bacteria</taxon>
        <taxon>Bacillati</taxon>
        <taxon>Actinomycetota</taxon>
        <taxon>Actinomycetes</taxon>
        <taxon>Pseudonocardiales</taxon>
        <taxon>Pseudonocardiaceae</taxon>
        <taxon>Saccharopolyspora</taxon>
    </lineage>
</organism>
<dbReference type="Proteomes" id="UP000199690">
    <property type="component" value="Unassembled WGS sequence"/>
</dbReference>
<reference evidence="2" key="2">
    <citation type="submission" date="2016-10" db="EMBL/GenBank/DDBJ databases">
        <authorList>
            <person name="de Groot N.N."/>
        </authorList>
    </citation>
    <scope>NUCLEOTIDE SEQUENCE [LARGE SCALE GENOMIC DNA]</scope>
    <source>
        <strain evidence="2">ATCC 20501</strain>
    </source>
</reference>
<dbReference type="Gene3D" id="3.10.180.10">
    <property type="entry name" value="2,3-Dihydroxybiphenyl 1,2-Dioxygenase, domain 1"/>
    <property type="match status" value="1"/>
</dbReference>
<dbReference type="InterPro" id="IPR029068">
    <property type="entry name" value="Glyas_Bleomycin-R_OHBP_Dase"/>
</dbReference>
<evidence type="ECO:0000259" key="1">
    <source>
        <dbReference type="PROSITE" id="PS51819"/>
    </source>
</evidence>
<evidence type="ECO:0000313" key="4">
    <source>
        <dbReference type="Proteomes" id="UP000199690"/>
    </source>
</evidence>
<gene>
    <name evidence="2" type="ORF">SAMN02982929_04176</name>
    <name evidence="3" type="ORF">SAMN05216506_11093</name>
</gene>
<dbReference type="InterPro" id="IPR058998">
    <property type="entry name" value="YycE-like_N"/>
</dbReference>
<dbReference type="AlphaFoldDB" id="A0A1H6DE53"/>
<dbReference type="InterPro" id="IPR058997">
    <property type="entry name" value="YycE-like_C"/>
</dbReference>
<dbReference type="SUPFAM" id="SSF54593">
    <property type="entry name" value="Glyoxalase/Bleomycin resistance protein/Dihydroxybiphenyl dioxygenase"/>
    <property type="match status" value="1"/>
</dbReference>
<accession>A0A1H6DE53</accession>
<sequence>MVMTTTPAEWPSGLDVAQVRVARPTDRLAEVEQFYAEVIGLPVIGRFENHAGYDGVMLGLPGTGHHLEFTSHADGSPCPAPTAENLLVLYFHGDARMYDVVERLAEAGHEPVPAENPYWAGVGALTFEDPDGWRVVLVPAPVF</sequence>
<dbReference type="CDD" id="cd06587">
    <property type="entry name" value="VOC"/>
    <property type="match status" value="1"/>
</dbReference>
<evidence type="ECO:0000313" key="2">
    <source>
        <dbReference type="EMBL" id="SEG82985.1"/>
    </source>
</evidence>
<accession>A0A1I1Z6X5</accession>
<name>A0A1H6DE53_9PSEU</name>
<dbReference type="EMBL" id="FNVB01000006">
    <property type="protein sequence ID" value="SEG82985.1"/>
    <property type="molecule type" value="Genomic_DNA"/>
</dbReference>
<dbReference type="EMBL" id="FOME01000010">
    <property type="protein sequence ID" value="SFE27491.1"/>
    <property type="molecule type" value="Genomic_DNA"/>
</dbReference>
<dbReference type="InterPro" id="IPR037523">
    <property type="entry name" value="VOC_core"/>
</dbReference>
<keyword evidence="4" id="KW-1185">Reference proteome</keyword>
<reference evidence="4 5" key="1">
    <citation type="submission" date="2016-10" db="EMBL/GenBank/DDBJ databases">
        <authorList>
            <person name="Varghese N."/>
            <person name="Submissions S."/>
        </authorList>
    </citation>
    <scope>NUCLEOTIDE SEQUENCE [LARGE SCALE GENOMIC DNA]</scope>
    <source>
        <strain evidence="5">ATCC 20501</strain>
        <strain evidence="3 4">CGMCC 4.3529</strain>
    </source>
</reference>
<dbReference type="Proteomes" id="UP000236729">
    <property type="component" value="Unassembled WGS sequence"/>
</dbReference>
<dbReference type="PROSITE" id="PS51819">
    <property type="entry name" value="VOC"/>
    <property type="match status" value="1"/>
</dbReference>